<keyword evidence="5" id="KW-0862">Zinc</keyword>
<feature type="transmembrane region" description="Helical" evidence="6">
    <location>
        <begin position="109"/>
        <end position="129"/>
    </location>
</feature>
<dbReference type="GO" id="GO:0016020">
    <property type="term" value="C:membrane"/>
    <property type="evidence" value="ECO:0007669"/>
    <property type="project" value="UniProtKB-SubCell"/>
</dbReference>
<dbReference type="AlphaFoldDB" id="A0A411YH69"/>
<protein>
    <recommendedName>
        <fullName evidence="9">Hemolysin III family protein</fullName>
    </recommendedName>
</protein>
<gene>
    <name evidence="7" type="ORF">ER308_14245</name>
</gene>
<keyword evidence="2 6" id="KW-0812">Transmembrane</keyword>
<dbReference type="GO" id="GO:0046872">
    <property type="term" value="F:metal ion binding"/>
    <property type="evidence" value="ECO:0007669"/>
    <property type="project" value="UniProtKB-KW"/>
</dbReference>
<evidence type="ECO:0000256" key="6">
    <source>
        <dbReference type="SAM" id="Phobius"/>
    </source>
</evidence>
<feature type="transmembrane region" description="Helical" evidence="6">
    <location>
        <begin position="80"/>
        <end position="103"/>
    </location>
</feature>
<feature type="binding site" evidence="5">
    <location>
        <position position="202"/>
    </location>
    <ligand>
        <name>Zn(2+)</name>
        <dbReference type="ChEBI" id="CHEBI:29105"/>
    </ligand>
</feature>
<sequence>MTTAATLATAARPDGRPWLRGAFHGLAVPLAVLGFWLLWESANALATQATVIVFGSTLVGLYTVSSLYHLVPWSQRVRALLARFDGAMIQLFIAGSFTPVAFHTLDGSWRTWSLVVAWGVAGIGALIAASPLTAPRWLSTAGYIAVGWLAVVPMSQIVQALPWEGVGLIVLGGFFYTLGAVVYALKWPDPFPSWLGFHEIFHLLVIAASTAHYFAIWQYVLG</sequence>
<comment type="subcellular location">
    <subcellularLocation>
        <location evidence="1">Membrane</location>
        <topology evidence="1">Multi-pass membrane protein</topology>
    </subcellularLocation>
</comment>
<keyword evidence="3 6" id="KW-1133">Transmembrane helix</keyword>
<accession>A0A411YH69</accession>
<evidence type="ECO:0000256" key="3">
    <source>
        <dbReference type="ARBA" id="ARBA00022989"/>
    </source>
</evidence>
<evidence type="ECO:0000256" key="5">
    <source>
        <dbReference type="PIRSR" id="PIRSR604254-1"/>
    </source>
</evidence>
<dbReference type="Pfam" id="PF03006">
    <property type="entry name" value="HlyIII"/>
    <property type="match status" value="1"/>
</dbReference>
<dbReference type="KEGG" id="erz:ER308_14245"/>
<proteinExistence type="predicted"/>
<name>A0A411YH69_9ACTN</name>
<keyword evidence="8" id="KW-1185">Reference proteome</keyword>
<dbReference type="RefSeq" id="WP_131155599.1">
    <property type="nucleotide sequence ID" value="NZ_CP036402.1"/>
</dbReference>
<evidence type="ECO:0000256" key="2">
    <source>
        <dbReference type="ARBA" id="ARBA00022692"/>
    </source>
</evidence>
<dbReference type="EMBL" id="CP036402">
    <property type="protein sequence ID" value="QBI20604.1"/>
    <property type="molecule type" value="Genomic_DNA"/>
</dbReference>
<feature type="binding site" evidence="5">
    <location>
        <position position="69"/>
    </location>
    <ligand>
        <name>Zn(2+)</name>
        <dbReference type="ChEBI" id="CHEBI:29105"/>
    </ligand>
</feature>
<reference evidence="7 8" key="1">
    <citation type="submission" date="2019-01" db="EMBL/GenBank/DDBJ databases">
        <title>Egibacter rhizosphaerae EGI 80759T.</title>
        <authorList>
            <person name="Chen D.-D."/>
            <person name="Tian Y."/>
            <person name="Jiao J.-Y."/>
            <person name="Zhang X.-T."/>
            <person name="Zhang Y.-G."/>
            <person name="Zhang Y."/>
            <person name="Xiao M."/>
            <person name="Shu W.-S."/>
            <person name="Li W.-J."/>
        </authorList>
    </citation>
    <scope>NUCLEOTIDE SEQUENCE [LARGE SCALE GENOMIC DNA]</scope>
    <source>
        <strain evidence="7 8">EGI 80759</strain>
    </source>
</reference>
<evidence type="ECO:0000256" key="1">
    <source>
        <dbReference type="ARBA" id="ARBA00004141"/>
    </source>
</evidence>
<dbReference type="InterPro" id="IPR004254">
    <property type="entry name" value="AdipoR/HlyIII-related"/>
</dbReference>
<keyword evidence="4 6" id="KW-0472">Membrane</keyword>
<evidence type="ECO:0000313" key="7">
    <source>
        <dbReference type="EMBL" id="QBI20604.1"/>
    </source>
</evidence>
<feature type="transmembrane region" description="Helical" evidence="6">
    <location>
        <begin position="21"/>
        <end position="39"/>
    </location>
</feature>
<dbReference type="Proteomes" id="UP000291469">
    <property type="component" value="Chromosome"/>
</dbReference>
<evidence type="ECO:0000256" key="4">
    <source>
        <dbReference type="ARBA" id="ARBA00023136"/>
    </source>
</evidence>
<dbReference type="PANTHER" id="PTHR20855:SF3">
    <property type="entry name" value="LD03007P"/>
    <property type="match status" value="1"/>
</dbReference>
<keyword evidence="5" id="KW-0479">Metal-binding</keyword>
<evidence type="ECO:0008006" key="9">
    <source>
        <dbReference type="Google" id="ProtNLM"/>
    </source>
</evidence>
<feature type="transmembrane region" description="Helical" evidence="6">
    <location>
        <begin position="165"/>
        <end position="185"/>
    </location>
</feature>
<feature type="transmembrane region" description="Helical" evidence="6">
    <location>
        <begin position="197"/>
        <end position="220"/>
    </location>
</feature>
<organism evidence="7 8">
    <name type="scientific">Egibacter rhizosphaerae</name>
    <dbReference type="NCBI Taxonomy" id="1670831"/>
    <lineage>
        <taxon>Bacteria</taxon>
        <taxon>Bacillati</taxon>
        <taxon>Actinomycetota</taxon>
        <taxon>Nitriliruptoria</taxon>
        <taxon>Egibacterales</taxon>
        <taxon>Egibacteraceae</taxon>
        <taxon>Egibacter</taxon>
    </lineage>
</organism>
<evidence type="ECO:0000313" key="8">
    <source>
        <dbReference type="Proteomes" id="UP000291469"/>
    </source>
</evidence>
<feature type="transmembrane region" description="Helical" evidence="6">
    <location>
        <begin position="141"/>
        <end position="159"/>
    </location>
</feature>
<feature type="binding site" evidence="5">
    <location>
        <position position="198"/>
    </location>
    <ligand>
        <name>Zn(2+)</name>
        <dbReference type="ChEBI" id="CHEBI:29105"/>
    </ligand>
</feature>
<feature type="transmembrane region" description="Helical" evidence="6">
    <location>
        <begin position="45"/>
        <end position="68"/>
    </location>
</feature>
<dbReference type="PANTHER" id="PTHR20855">
    <property type="entry name" value="ADIPOR/PROGESTIN RECEPTOR-RELATED"/>
    <property type="match status" value="1"/>
</dbReference>
<dbReference type="OrthoDB" id="9813689at2"/>